<dbReference type="SUPFAM" id="SSF102405">
    <property type="entry name" value="MCP/YpsA-like"/>
    <property type="match status" value="1"/>
</dbReference>
<accession>A0A370HJN7</accession>
<dbReference type="AlphaFoldDB" id="A0A370HJN7"/>
<dbReference type="EMBL" id="QQBB01000005">
    <property type="protein sequence ID" value="RDI58792.1"/>
    <property type="molecule type" value="Genomic_DNA"/>
</dbReference>
<dbReference type="InterPro" id="IPR005269">
    <property type="entry name" value="LOG"/>
</dbReference>
<dbReference type="PANTHER" id="PTHR31223">
    <property type="entry name" value="LOG FAMILY PROTEIN YJL055W"/>
    <property type="match status" value="1"/>
</dbReference>
<dbReference type="Pfam" id="PF03641">
    <property type="entry name" value="Lysine_decarbox"/>
    <property type="match status" value="1"/>
</dbReference>
<dbReference type="NCBIfam" id="TIGR00730">
    <property type="entry name" value="Rossman fold protein, TIGR00730 family"/>
    <property type="match status" value="1"/>
</dbReference>
<dbReference type="PANTHER" id="PTHR31223:SF70">
    <property type="entry name" value="LOG FAMILY PROTEIN YJL055W"/>
    <property type="match status" value="1"/>
</dbReference>
<sequence length="215" mass="23812">MFYDSARDAPRSFEMLMSDIKSICVYCGSGFGDDPVFAENAAALGRAMAEQGIRLVYGGGNVGLMGTVAQATLDHGGYVTGIIPEFLKSREKLLDAVQETIVVPDMHTRKRLMFEKADAFVALPGGIGTLEELVEQMTWAQLGRHTKPILLLSTKGFWKPLLTLFAHMRDQGFIRQGLELNYLVAERVEEVIPMLEASARRIGLVANEDVIEERF</sequence>
<gene>
    <name evidence="4" type="ORF">DES45_105316</name>
</gene>
<dbReference type="GO" id="GO:0008714">
    <property type="term" value="F:AMP nucleosidase activity"/>
    <property type="evidence" value="ECO:0007669"/>
    <property type="project" value="UniProtKB-EC"/>
</dbReference>
<dbReference type="Proteomes" id="UP000254925">
    <property type="component" value="Unassembled WGS sequence"/>
</dbReference>
<keyword evidence="3" id="KW-0203">Cytokinin biosynthesis</keyword>
<keyword evidence="3" id="KW-0378">Hydrolase</keyword>
<reference evidence="4 5" key="1">
    <citation type="submission" date="2018-07" db="EMBL/GenBank/DDBJ databases">
        <title>Genomic Encyclopedia of Type Strains, Phase IV (KMG-IV): sequencing the most valuable type-strain genomes for metagenomic binning, comparative biology and taxonomic classification.</title>
        <authorList>
            <person name="Goeker M."/>
        </authorList>
    </citation>
    <scope>NUCLEOTIDE SEQUENCE [LARGE SCALE GENOMIC DNA]</scope>
    <source>
        <strain evidence="4 5">DSM 14364</strain>
    </source>
</reference>
<dbReference type="GO" id="GO:0005829">
    <property type="term" value="C:cytosol"/>
    <property type="evidence" value="ECO:0007669"/>
    <property type="project" value="TreeGrafter"/>
</dbReference>
<name>A0A370HJN7_9HYPH</name>
<evidence type="ECO:0000313" key="5">
    <source>
        <dbReference type="Proteomes" id="UP000254925"/>
    </source>
</evidence>
<comment type="catalytic activity">
    <reaction evidence="1">
        <text>AMP + H2O = D-ribose 5-phosphate + adenine</text>
        <dbReference type="Rhea" id="RHEA:20129"/>
        <dbReference type="ChEBI" id="CHEBI:15377"/>
        <dbReference type="ChEBI" id="CHEBI:16708"/>
        <dbReference type="ChEBI" id="CHEBI:78346"/>
        <dbReference type="ChEBI" id="CHEBI:456215"/>
        <dbReference type="EC" id="3.2.2.4"/>
    </reaction>
</comment>
<proteinExistence type="inferred from homology"/>
<protein>
    <recommendedName>
        <fullName evidence="3">Cytokinin riboside 5'-monophosphate phosphoribohydrolase</fullName>
        <ecNumber evidence="3">3.2.2.n1</ecNumber>
    </recommendedName>
</protein>
<evidence type="ECO:0000256" key="2">
    <source>
        <dbReference type="ARBA" id="ARBA00006763"/>
    </source>
</evidence>
<dbReference type="EC" id="3.2.2.n1" evidence="3"/>
<evidence type="ECO:0000256" key="1">
    <source>
        <dbReference type="ARBA" id="ARBA00000274"/>
    </source>
</evidence>
<dbReference type="InterPro" id="IPR031100">
    <property type="entry name" value="LOG_fam"/>
</dbReference>
<comment type="caution">
    <text evidence="4">The sequence shown here is derived from an EMBL/GenBank/DDBJ whole genome shotgun (WGS) entry which is preliminary data.</text>
</comment>
<comment type="similarity">
    <text evidence="2 3">Belongs to the LOG family.</text>
</comment>
<dbReference type="GO" id="GO:0009691">
    <property type="term" value="P:cytokinin biosynthetic process"/>
    <property type="evidence" value="ECO:0007669"/>
    <property type="project" value="UniProtKB-UniRule"/>
</dbReference>
<keyword evidence="5" id="KW-1185">Reference proteome</keyword>
<evidence type="ECO:0000256" key="3">
    <source>
        <dbReference type="RuleBase" id="RU363015"/>
    </source>
</evidence>
<dbReference type="Gene3D" id="3.40.50.450">
    <property type="match status" value="1"/>
</dbReference>
<evidence type="ECO:0000313" key="4">
    <source>
        <dbReference type="EMBL" id="RDI58792.1"/>
    </source>
</evidence>
<organism evidence="4 5">
    <name type="scientific">Microvirga subterranea</name>
    <dbReference type="NCBI Taxonomy" id="186651"/>
    <lineage>
        <taxon>Bacteria</taxon>
        <taxon>Pseudomonadati</taxon>
        <taxon>Pseudomonadota</taxon>
        <taxon>Alphaproteobacteria</taxon>
        <taxon>Hyphomicrobiales</taxon>
        <taxon>Methylobacteriaceae</taxon>
        <taxon>Microvirga</taxon>
    </lineage>
</organism>